<evidence type="ECO:0000313" key="1">
    <source>
        <dbReference type="EMBL" id="KAF0905521.1"/>
    </source>
</evidence>
<gene>
    <name evidence="1" type="ORF">E2562_007318</name>
</gene>
<accession>A0A6G1CZF1</accession>
<proteinExistence type="predicted"/>
<protein>
    <submittedName>
        <fullName evidence="1">Uncharacterized protein</fullName>
    </submittedName>
</protein>
<keyword evidence="2" id="KW-1185">Reference proteome</keyword>
<comment type="caution">
    <text evidence="1">The sequence shown here is derived from an EMBL/GenBank/DDBJ whole genome shotgun (WGS) entry which is preliminary data.</text>
</comment>
<dbReference type="EMBL" id="SPHZ02000007">
    <property type="protein sequence ID" value="KAF0905521.1"/>
    <property type="molecule type" value="Genomic_DNA"/>
</dbReference>
<dbReference type="Proteomes" id="UP000479710">
    <property type="component" value="Unassembled WGS sequence"/>
</dbReference>
<reference evidence="1 2" key="1">
    <citation type="submission" date="2019-11" db="EMBL/GenBank/DDBJ databases">
        <title>Whole genome sequence of Oryza granulata.</title>
        <authorList>
            <person name="Li W."/>
        </authorList>
    </citation>
    <scope>NUCLEOTIDE SEQUENCE [LARGE SCALE GENOMIC DNA]</scope>
    <source>
        <strain evidence="2">cv. Menghai</strain>
        <tissue evidence="1">Leaf</tissue>
    </source>
</reference>
<evidence type="ECO:0000313" key="2">
    <source>
        <dbReference type="Proteomes" id="UP000479710"/>
    </source>
</evidence>
<organism evidence="1 2">
    <name type="scientific">Oryza meyeriana var. granulata</name>
    <dbReference type="NCBI Taxonomy" id="110450"/>
    <lineage>
        <taxon>Eukaryota</taxon>
        <taxon>Viridiplantae</taxon>
        <taxon>Streptophyta</taxon>
        <taxon>Embryophyta</taxon>
        <taxon>Tracheophyta</taxon>
        <taxon>Spermatophyta</taxon>
        <taxon>Magnoliopsida</taxon>
        <taxon>Liliopsida</taxon>
        <taxon>Poales</taxon>
        <taxon>Poaceae</taxon>
        <taxon>BOP clade</taxon>
        <taxon>Oryzoideae</taxon>
        <taxon>Oryzeae</taxon>
        <taxon>Oryzinae</taxon>
        <taxon>Oryza</taxon>
        <taxon>Oryza meyeriana</taxon>
    </lineage>
</organism>
<sequence length="82" mass="8294">MVATAALVADTPVATTVVAATAAMTDSSNHQAMARACCGHLFSIPGTGLCTCGRRQSDSPPTPVQGSSGHVPLAHLPLQVPW</sequence>
<dbReference type="AlphaFoldDB" id="A0A6G1CZF1"/>
<name>A0A6G1CZF1_9ORYZ</name>